<feature type="compositionally biased region" description="Basic and acidic residues" evidence="3">
    <location>
        <begin position="428"/>
        <end position="447"/>
    </location>
</feature>
<dbReference type="AlphaFoldDB" id="R7V476"/>
<protein>
    <recommendedName>
        <fullName evidence="4">LsmAD domain-containing protein</fullName>
    </recommendedName>
</protein>
<evidence type="ECO:0000313" key="6">
    <source>
        <dbReference type="EnsemblMetazoa" id="CapteP190227"/>
    </source>
</evidence>
<evidence type="ECO:0000313" key="5">
    <source>
        <dbReference type="EMBL" id="ELU13648.1"/>
    </source>
</evidence>
<sequence length="904" mass="97637">MNSSIGNKKKGRALPGGRRPRGPERPFMNEGIYANARSTHWMVNLMGTTVIVQVKNGTMYEGIFDSLSADMEIVLRVVHVLDEATPEGDIPSKESLVDTIIFNFGDIVSMVTKDFDSQYAVRQADGFTDAAISAAKVNGQSAERELQPWDGAEHGESIEGGLENATSTATAANGWDADAMFNINAEKFNVKSDYDPNLTQYTTCIEKNDSVEFKRLEANAERLANEIERSENYRKNADLENGDEEMLYSAVHREKDPRDKDPTRYIPPPMRNKQTQGRRNGPPPPPPSNTAAAAAPSPVAQNNSSPTPTDDSTRHKEAEQKAPDALEPTSPLAQKDKKPSTASQNASKPREEQIRELKDFSNQFKLSDPESKEKRVVSVTCALSSVSQVVSASPAKLSSEATSSTAVTASSTTPAVSATAQVTADPAQKSDEAAAALPEKKEDEFAQKVKKSSLNPNAKEFNPLAKPFTPRASIQVPTPPRPTTQSPVVNMGPQGPQMQGQPMFHHPPYVVPVNPQGQPTALMSANGPQGARFTAGKKVTVSVQPRPDLNQAAQAATGTPILAPNVMPHHPQAGAGQQYPMQYLHHQSMIPGMQQVYPQAVMPAAAARLVNPQMMQPTQQMAADGSLHQVQQQQQQMPHTAPVFVPQHAGNIHMGPQQQQQQQGQQPGQHIAPHHQQTPPLSQSQSQLPPPPPHSSSTGPPNASPAPGQQPNSAGTPQPHHLVYSGQQQQQPPPLQPSPHTPTSPQYPPPVSLGGYTYTAVSLPTAGPHMHNTIQNMAFGQTHTQVTHAQHQHSHVMMHSQAQQQQQQQPGHPAGPPNPMQYHPMSHHPMHHAPPQMPGQAGPAMMHQAINVSNHGHPQVYMHNPSEYMSYSHSRHPGLALSASVAQGPPPNAMPAGASYGHNQ</sequence>
<keyword evidence="7" id="KW-1185">Reference proteome</keyword>
<dbReference type="EMBL" id="AMQN01000718">
    <property type="status" value="NOT_ANNOTATED_CDS"/>
    <property type="molecule type" value="Genomic_DNA"/>
</dbReference>
<evidence type="ECO:0000256" key="1">
    <source>
        <dbReference type="ARBA" id="ARBA00007503"/>
    </source>
</evidence>
<dbReference type="EMBL" id="KB295062">
    <property type="protein sequence ID" value="ELU13648.1"/>
    <property type="molecule type" value="Genomic_DNA"/>
</dbReference>
<proteinExistence type="inferred from homology"/>
<feature type="compositionally biased region" description="Basic and acidic residues" evidence="3">
    <location>
        <begin position="311"/>
        <end position="324"/>
    </location>
</feature>
<dbReference type="STRING" id="283909.R7V476"/>
<reference evidence="6" key="3">
    <citation type="submission" date="2015-06" db="UniProtKB">
        <authorList>
            <consortium name="EnsemblMetazoa"/>
        </authorList>
    </citation>
    <scope>IDENTIFICATION</scope>
</reference>
<feature type="region of interest" description="Disordered" evidence="3">
    <location>
        <begin position="250"/>
        <end position="486"/>
    </location>
</feature>
<dbReference type="GO" id="GO:0034063">
    <property type="term" value="P:stress granule assembly"/>
    <property type="evidence" value="ECO:0007669"/>
    <property type="project" value="TreeGrafter"/>
</dbReference>
<dbReference type="InterPro" id="IPR045117">
    <property type="entry name" value="ATXN2-like"/>
</dbReference>
<dbReference type="HOGENOM" id="CLU_325787_0_0_1"/>
<feature type="compositionally biased region" description="Low complexity" evidence="3">
    <location>
        <begin position="289"/>
        <end position="306"/>
    </location>
</feature>
<reference evidence="5 7" key="2">
    <citation type="journal article" date="2013" name="Nature">
        <title>Insights into bilaterian evolution from three spiralian genomes.</title>
        <authorList>
            <person name="Simakov O."/>
            <person name="Marletaz F."/>
            <person name="Cho S.J."/>
            <person name="Edsinger-Gonzales E."/>
            <person name="Havlak P."/>
            <person name="Hellsten U."/>
            <person name="Kuo D.H."/>
            <person name="Larsson T."/>
            <person name="Lv J."/>
            <person name="Arendt D."/>
            <person name="Savage R."/>
            <person name="Osoegawa K."/>
            <person name="de Jong P."/>
            <person name="Grimwood J."/>
            <person name="Chapman J.A."/>
            <person name="Shapiro H."/>
            <person name="Aerts A."/>
            <person name="Otillar R.P."/>
            <person name="Terry A.Y."/>
            <person name="Boore J.L."/>
            <person name="Grigoriev I.V."/>
            <person name="Lindberg D.R."/>
            <person name="Seaver E.C."/>
            <person name="Weisblat D.A."/>
            <person name="Putnam N.H."/>
            <person name="Rokhsar D.S."/>
        </authorList>
    </citation>
    <scope>NUCLEOTIDE SEQUENCE</scope>
    <source>
        <strain evidence="5 7">I ESC-2004</strain>
    </source>
</reference>
<dbReference type="GO" id="GO:0010494">
    <property type="term" value="C:cytoplasmic stress granule"/>
    <property type="evidence" value="ECO:0007669"/>
    <property type="project" value="TreeGrafter"/>
</dbReference>
<dbReference type="InterPro" id="IPR009604">
    <property type="entry name" value="LsmAD_domain"/>
</dbReference>
<feature type="region of interest" description="Disordered" evidence="3">
    <location>
        <begin position="618"/>
        <end position="753"/>
    </location>
</feature>
<dbReference type="PANTHER" id="PTHR12854">
    <property type="entry name" value="ATAXIN 2-RELATED"/>
    <property type="match status" value="1"/>
</dbReference>
<evidence type="ECO:0000256" key="3">
    <source>
        <dbReference type="SAM" id="MobiDB-lite"/>
    </source>
</evidence>
<accession>R7V476</accession>
<dbReference type="InterPro" id="IPR025852">
    <property type="entry name" value="SM_dom_ATX"/>
</dbReference>
<organism evidence="5">
    <name type="scientific">Capitella teleta</name>
    <name type="common">Polychaete worm</name>
    <dbReference type="NCBI Taxonomy" id="283909"/>
    <lineage>
        <taxon>Eukaryota</taxon>
        <taxon>Metazoa</taxon>
        <taxon>Spiralia</taxon>
        <taxon>Lophotrochozoa</taxon>
        <taxon>Annelida</taxon>
        <taxon>Polychaeta</taxon>
        <taxon>Sedentaria</taxon>
        <taxon>Scolecida</taxon>
        <taxon>Capitellidae</taxon>
        <taxon>Capitella</taxon>
    </lineage>
</organism>
<feature type="coiled-coil region" evidence="2">
    <location>
        <begin position="206"/>
        <end position="240"/>
    </location>
</feature>
<keyword evidence="2" id="KW-0175">Coiled coil</keyword>
<comment type="similarity">
    <text evidence="1">Belongs to the ataxin-2 family.</text>
</comment>
<feature type="compositionally biased region" description="Basic and acidic residues" evidence="3">
    <location>
        <begin position="348"/>
        <end position="359"/>
    </location>
</feature>
<dbReference type="GO" id="GO:0003729">
    <property type="term" value="F:mRNA binding"/>
    <property type="evidence" value="ECO:0007669"/>
    <property type="project" value="TreeGrafter"/>
</dbReference>
<feature type="compositionally biased region" description="Polar residues" evidence="3">
    <location>
        <begin position="707"/>
        <end position="716"/>
    </location>
</feature>
<evidence type="ECO:0000313" key="7">
    <source>
        <dbReference type="Proteomes" id="UP000014760"/>
    </source>
</evidence>
<reference evidence="7" key="1">
    <citation type="submission" date="2012-12" db="EMBL/GenBank/DDBJ databases">
        <authorList>
            <person name="Hellsten U."/>
            <person name="Grimwood J."/>
            <person name="Chapman J.A."/>
            <person name="Shapiro H."/>
            <person name="Aerts A."/>
            <person name="Otillar R.P."/>
            <person name="Terry A.Y."/>
            <person name="Boore J.L."/>
            <person name="Simakov O."/>
            <person name="Marletaz F."/>
            <person name="Cho S.-J."/>
            <person name="Edsinger-Gonzales E."/>
            <person name="Havlak P."/>
            <person name="Kuo D.-H."/>
            <person name="Larsson T."/>
            <person name="Lv J."/>
            <person name="Arendt D."/>
            <person name="Savage R."/>
            <person name="Osoegawa K."/>
            <person name="de Jong P."/>
            <person name="Lindberg D.R."/>
            <person name="Seaver E.C."/>
            <person name="Weisblat D.A."/>
            <person name="Putnam N.H."/>
            <person name="Grigoriev I.V."/>
            <person name="Rokhsar D.S."/>
        </authorList>
    </citation>
    <scope>NUCLEOTIDE SEQUENCE</scope>
    <source>
        <strain evidence="7">I ESC-2004</strain>
    </source>
</reference>
<dbReference type="PANTHER" id="PTHR12854:SF7">
    <property type="entry name" value="ATAXIN-2 HOMOLOG"/>
    <property type="match status" value="1"/>
</dbReference>
<evidence type="ECO:0000256" key="2">
    <source>
        <dbReference type="SAM" id="Coils"/>
    </source>
</evidence>
<feature type="compositionally biased region" description="Basic and acidic residues" evidence="3">
    <location>
        <begin position="367"/>
        <end position="376"/>
    </location>
</feature>
<dbReference type="OrthoDB" id="2275718at2759"/>
<feature type="compositionally biased region" description="Low complexity" evidence="3">
    <location>
        <begin position="797"/>
        <end position="812"/>
    </location>
</feature>
<name>R7V476_CAPTE</name>
<dbReference type="Pfam" id="PF14438">
    <property type="entry name" value="SM-ATX"/>
    <property type="match status" value="1"/>
</dbReference>
<feature type="compositionally biased region" description="Low complexity" evidence="3">
    <location>
        <begin position="655"/>
        <end position="687"/>
    </location>
</feature>
<feature type="compositionally biased region" description="Low complexity" evidence="3">
    <location>
        <begin position="384"/>
        <end position="424"/>
    </location>
</feature>
<feature type="region of interest" description="Disordered" evidence="3">
    <location>
        <begin position="883"/>
        <end position="904"/>
    </location>
</feature>
<feature type="region of interest" description="Disordered" evidence="3">
    <location>
        <begin position="790"/>
        <end position="842"/>
    </location>
</feature>
<feature type="compositionally biased region" description="Basic and acidic residues" evidence="3">
    <location>
        <begin position="251"/>
        <end position="263"/>
    </location>
</feature>
<feature type="compositionally biased region" description="Pro residues" evidence="3">
    <location>
        <begin position="731"/>
        <end position="751"/>
    </location>
</feature>
<gene>
    <name evidence="5" type="ORF">CAPTEDRAFT_190227</name>
</gene>
<feature type="region of interest" description="Disordered" evidence="3">
    <location>
        <begin position="1"/>
        <end position="28"/>
    </location>
</feature>
<dbReference type="SMART" id="SM01272">
    <property type="entry name" value="LsmAD"/>
    <property type="match status" value="1"/>
</dbReference>
<evidence type="ECO:0000259" key="4">
    <source>
        <dbReference type="SMART" id="SM01272"/>
    </source>
</evidence>
<dbReference type="Proteomes" id="UP000014760">
    <property type="component" value="Unassembled WGS sequence"/>
</dbReference>
<feature type="domain" description="LsmAD" evidence="4">
    <location>
        <begin position="188"/>
        <end position="254"/>
    </location>
</feature>
<dbReference type="OMA" id="APMMMRY"/>
<dbReference type="Pfam" id="PF06741">
    <property type="entry name" value="LsmAD"/>
    <property type="match status" value="1"/>
</dbReference>
<dbReference type="EnsemblMetazoa" id="CapteT190227">
    <property type="protein sequence ID" value="CapteP190227"/>
    <property type="gene ID" value="CapteG190227"/>
</dbReference>